<dbReference type="Pfam" id="PF03929">
    <property type="entry name" value="PepSY_TM"/>
    <property type="match status" value="1"/>
</dbReference>
<dbReference type="AlphaFoldDB" id="A0A918UWD7"/>
<name>A0A918UWD7_9CAUL</name>
<feature type="transmembrane region" description="Helical" evidence="2">
    <location>
        <begin position="20"/>
        <end position="39"/>
    </location>
</feature>
<keyword evidence="4" id="KW-1185">Reference proteome</keyword>
<feature type="transmembrane region" description="Helical" evidence="2">
    <location>
        <begin position="407"/>
        <end position="432"/>
    </location>
</feature>
<dbReference type="RefSeq" id="WP_189487097.1">
    <property type="nucleotide sequence ID" value="NZ_BMZB01000003.1"/>
</dbReference>
<evidence type="ECO:0000313" key="3">
    <source>
        <dbReference type="EMBL" id="GGZ37717.1"/>
    </source>
</evidence>
<keyword evidence="2" id="KW-0472">Membrane</keyword>
<evidence type="ECO:0000256" key="1">
    <source>
        <dbReference type="SAM" id="MobiDB-lite"/>
    </source>
</evidence>
<proteinExistence type="predicted"/>
<organism evidence="3 4">
    <name type="scientific">Asticcacaulis endophyticus</name>
    <dbReference type="NCBI Taxonomy" id="1395890"/>
    <lineage>
        <taxon>Bacteria</taxon>
        <taxon>Pseudomonadati</taxon>
        <taxon>Pseudomonadota</taxon>
        <taxon>Alphaproteobacteria</taxon>
        <taxon>Caulobacterales</taxon>
        <taxon>Caulobacteraceae</taxon>
        <taxon>Asticcacaulis</taxon>
    </lineage>
</organism>
<accession>A0A918UWD7</accession>
<feature type="transmembrane region" description="Helical" evidence="2">
    <location>
        <begin position="192"/>
        <end position="214"/>
    </location>
</feature>
<dbReference type="PANTHER" id="PTHR34219:SF1">
    <property type="entry name" value="PEPSY DOMAIN-CONTAINING PROTEIN"/>
    <property type="match status" value="1"/>
</dbReference>
<gene>
    <name evidence="3" type="ORF">GCM10011273_25230</name>
</gene>
<evidence type="ECO:0000256" key="2">
    <source>
        <dbReference type="SAM" id="Phobius"/>
    </source>
</evidence>
<dbReference type="InterPro" id="IPR005625">
    <property type="entry name" value="PepSY-ass_TM"/>
</dbReference>
<feature type="region of interest" description="Disordered" evidence="1">
    <location>
        <begin position="241"/>
        <end position="271"/>
    </location>
</feature>
<dbReference type="Proteomes" id="UP000662572">
    <property type="component" value="Unassembled WGS sequence"/>
</dbReference>
<comment type="caution">
    <text evidence="3">The sequence shown here is derived from an EMBL/GenBank/DDBJ whole genome shotgun (WGS) entry which is preliminary data.</text>
</comment>
<dbReference type="PANTHER" id="PTHR34219">
    <property type="entry name" value="IRON-REGULATED INNER MEMBRANE PROTEIN-RELATED"/>
    <property type="match status" value="1"/>
</dbReference>
<protein>
    <submittedName>
        <fullName evidence="3">Membrane protein</fullName>
    </submittedName>
</protein>
<evidence type="ECO:0000313" key="4">
    <source>
        <dbReference type="Proteomes" id="UP000662572"/>
    </source>
</evidence>
<dbReference type="EMBL" id="BMZB01000003">
    <property type="protein sequence ID" value="GGZ37717.1"/>
    <property type="molecule type" value="Genomic_DNA"/>
</dbReference>
<feature type="transmembrane region" description="Helical" evidence="2">
    <location>
        <begin position="365"/>
        <end position="386"/>
    </location>
</feature>
<sequence>MEPAANNKARRRIIDYRMIWRWHFYAGLFCIPFIIILTLTGTTYLFKPQIEAALEAKYNNLAFDGAPKPVSQQIYTAMHAMHGASLTQVEIRDDPHDALRVTLNDNGELYRLYVHPQSLDILKAQPLDERFMAVIKNIHGELTIGGLGEVIVELAASWAIVMIMTGLYLWWPRQASGWAGVLWPRLNGGTRLFWRDIHAVTGIYISTFALILLLSGLPWTSVWGTGFKAVVAATKPAAAKAEWSSSRAEDKQQTKDDHAHHGQGAPATGMGADMGTDLTGIDALLPAVRALDLPTPVVIKPDGDRLWQAGSTTQNLTARRTVTLSADTGEVVKQTGFTEKAVMDKIVLTAISLHEGHLFGWFNQLLGLLTALGLLTLSVSAVIMWWSKRPADRLGAPVKFDGKTSRGLLPIIVFTAVFLPVMGISLILIALLERFVLRRIAPVKDYLGLN</sequence>
<keyword evidence="2" id="KW-1133">Transmembrane helix</keyword>
<keyword evidence="2" id="KW-0812">Transmembrane</keyword>
<feature type="transmembrane region" description="Helical" evidence="2">
    <location>
        <begin position="150"/>
        <end position="171"/>
    </location>
</feature>
<reference evidence="3" key="2">
    <citation type="submission" date="2020-09" db="EMBL/GenBank/DDBJ databases">
        <authorList>
            <person name="Sun Q."/>
            <person name="Kim S."/>
        </authorList>
    </citation>
    <scope>NUCLEOTIDE SEQUENCE</scope>
    <source>
        <strain evidence="3">KCTC 32296</strain>
    </source>
</reference>
<reference evidence="3" key="1">
    <citation type="journal article" date="2014" name="Int. J. Syst. Evol. Microbiol.">
        <title>Complete genome sequence of Corynebacterium casei LMG S-19264T (=DSM 44701T), isolated from a smear-ripened cheese.</title>
        <authorList>
            <consortium name="US DOE Joint Genome Institute (JGI-PGF)"/>
            <person name="Walter F."/>
            <person name="Albersmeier A."/>
            <person name="Kalinowski J."/>
            <person name="Ruckert C."/>
        </authorList>
    </citation>
    <scope>NUCLEOTIDE SEQUENCE</scope>
    <source>
        <strain evidence="3">KCTC 32296</strain>
    </source>
</reference>
<feature type="compositionally biased region" description="Basic and acidic residues" evidence="1">
    <location>
        <begin position="247"/>
        <end position="260"/>
    </location>
</feature>